<dbReference type="Proteomes" id="UP000281553">
    <property type="component" value="Unassembled WGS sequence"/>
</dbReference>
<dbReference type="EMBL" id="UYRU01069473">
    <property type="protein sequence ID" value="VDN18751.1"/>
    <property type="molecule type" value="Genomic_DNA"/>
</dbReference>
<reference evidence="2 3" key="1">
    <citation type="submission" date="2018-11" db="EMBL/GenBank/DDBJ databases">
        <authorList>
            <consortium name="Pathogen Informatics"/>
        </authorList>
    </citation>
    <scope>NUCLEOTIDE SEQUENCE [LARGE SCALE GENOMIC DNA]</scope>
</reference>
<dbReference type="Gene3D" id="3.40.605.10">
    <property type="entry name" value="Aldehyde Dehydrogenase, Chain A, domain 1"/>
    <property type="match status" value="1"/>
</dbReference>
<dbReference type="GO" id="GO:0016491">
    <property type="term" value="F:oxidoreductase activity"/>
    <property type="evidence" value="ECO:0007669"/>
    <property type="project" value="InterPro"/>
</dbReference>
<feature type="domain" description="Aldehyde dehydrogenase" evidence="1">
    <location>
        <begin position="33"/>
        <end position="108"/>
    </location>
</feature>
<dbReference type="AlphaFoldDB" id="A0A3P7MLA0"/>
<evidence type="ECO:0000313" key="2">
    <source>
        <dbReference type="EMBL" id="VDN18751.1"/>
    </source>
</evidence>
<dbReference type="SUPFAM" id="SSF53720">
    <property type="entry name" value="ALDH-like"/>
    <property type="match status" value="1"/>
</dbReference>
<dbReference type="OrthoDB" id="310895at2759"/>
<organism evidence="2 3">
    <name type="scientific">Dibothriocephalus latus</name>
    <name type="common">Fish tapeworm</name>
    <name type="synonym">Diphyllobothrium latum</name>
    <dbReference type="NCBI Taxonomy" id="60516"/>
    <lineage>
        <taxon>Eukaryota</taxon>
        <taxon>Metazoa</taxon>
        <taxon>Spiralia</taxon>
        <taxon>Lophotrochozoa</taxon>
        <taxon>Platyhelminthes</taxon>
        <taxon>Cestoda</taxon>
        <taxon>Eucestoda</taxon>
        <taxon>Diphyllobothriidea</taxon>
        <taxon>Diphyllobothriidae</taxon>
        <taxon>Dibothriocephalus</taxon>
    </lineage>
</organism>
<dbReference type="InterPro" id="IPR016162">
    <property type="entry name" value="Ald_DH_N"/>
</dbReference>
<dbReference type="InterPro" id="IPR016161">
    <property type="entry name" value="Ald_DH/histidinol_DH"/>
</dbReference>
<dbReference type="Pfam" id="PF00171">
    <property type="entry name" value="Aldedh"/>
    <property type="match status" value="1"/>
</dbReference>
<evidence type="ECO:0000259" key="1">
    <source>
        <dbReference type="Pfam" id="PF00171"/>
    </source>
</evidence>
<dbReference type="InterPro" id="IPR015590">
    <property type="entry name" value="Aldehyde_DH_dom"/>
</dbReference>
<evidence type="ECO:0000313" key="3">
    <source>
        <dbReference type="Proteomes" id="UP000281553"/>
    </source>
</evidence>
<name>A0A3P7MLA0_DIBLA</name>
<keyword evidence="3" id="KW-1185">Reference proteome</keyword>
<accession>A0A3P7MLA0</accession>
<protein>
    <recommendedName>
        <fullName evidence="1">Aldehyde dehydrogenase domain-containing protein</fullName>
    </recommendedName>
</protein>
<dbReference type="PANTHER" id="PTHR11699">
    <property type="entry name" value="ALDEHYDE DEHYDROGENASE-RELATED"/>
    <property type="match status" value="1"/>
</dbReference>
<proteinExistence type="predicted"/>
<gene>
    <name evidence="2" type="ORF">DILT_LOCUS13258</name>
</gene>
<sequence>MTKGVPRADHFRARRVMQRPAVLFSKLFIGNEFVESRAGKTFPVIDPSTEAVICQVQEANAEDVDTAVQSARKAFALNSPWRTMDASQRGRLLYQLSDEIEKNIDYLTVGSLKIKGIFCSYH</sequence>